<evidence type="ECO:0000313" key="5">
    <source>
        <dbReference type="EMBL" id="KAA0060078.1"/>
    </source>
</evidence>
<feature type="compositionally biased region" description="Basic and acidic residues" evidence="2">
    <location>
        <begin position="356"/>
        <end position="381"/>
    </location>
</feature>
<dbReference type="PANTHER" id="PTHR37984:SF5">
    <property type="entry name" value="PROTEIN NYNRIN-LIKE"/>
    <property type="match status" value="1"/>
</dbReference>
<evidence type="ECO:0000259" key="3">
    <source>
        <dbReference type="Pfam" id="PF17919"/>
    </source>
</evidence>
<dbReference type="Proteomes" id="UP000321393">
    <property type="component" value="Unassembled WGS sequence"/>
</dbReference>
<evidence type="ECO:0000256" key="2">
    <source>
        <dbReference type="SAM" id="MobiDB-lite"/>
    </source>
</evidence>
<dbReference type="InterPro" id="IPR012337">
    <property type="entry name" value="RNaseH-like_sf"/>
</dbReference>
<dbReference type="Pfam" id="PF17921">
    <property type="entry name" value="Integrase_H2C2"/>
    <property type="match status" value="1"/>
</dbReference>
<sequence length="398" mass="45136">MVHLSGQMALPNFQQPFEIETDASGYSVGAVLIQSNRPIAYYSHTLALRDRARLIYERELMVVVLAVQRWGPYLLGTKLLGYSFEVIYKPGLENRAADALSRKPAEIQLFGLSMSMTVDVEIVKEEVTTDPKFQKIMAKLKESVDQQGSQYSLQNNMLKFKDRLVLTKNSTLIPVILNAYHDSAIGGHSGLLRTYKRIAGELFWEGMKSDIKKHYDECLICQTNKSLALSPAGLLVPLEIPKSIWSDISMDFVEGLPKVNGFDVILVVVDRLSEYDLEKVFLNHFWQKLFRLSGTKLNKSTTYHPQSDGLSLTGASRRTYVVFVVKNLKNGLNGCLGRNIGTGKVRRSSTKKERHKVSYEGPKRSDFQGAKEKERQKEFARRGTKNLWRAKKSTIFIF</sequence>
<gene>
    <name evidence="5" type="ORF">E6C27_scaffold160G00470</name>
</gene>
<dbReference type="InterPro" id="IPR050951">
    <property type="entry name" value="Retrovirus_Pol_polyprotein"/>
</dbReference>
<dbReference type="InterPro" id="IPR041588">
    <property type="entry name" value="Integrase_H2C2"/>
</dbReference>
<dbReference type="PANTHER" id="PTHR37984">
    <property type="entry name" value="PROTEIN CBG26694"/>
    <property type="match status" value="1"/>
</dbReference>
<dbReference type="EMBL" id="SSTE01005747">
    <property type="protein sequence ID" value="KAA0060078.1"/>
    <property type="molecule type" value="Genomic_DNA"/>
</dbReference>
<evidence type="ECO:0000256" key="1">
    <source>
        <dbReference type="ARBA" id="ARBA00023268"/>
    </source>
</evidence>
<proteinExistence type="predicted"/>
<name>A0A5A7UXW9_CUCMM</name>
<dbReference type="GO" id="GO:0003824">
    <property type="term" value="F:catalytic activity"/>
    <property type="evidence" value="ECO:0007669"/>
    <property type="project" value="UniProtKB-KW"/>
</dbReference>
<dbReference type="InterPro" id="IPR043502">
    <property type="entry name" value="DNA/RNA_pol_sf"/>
</dbReference>
<comment type="caution">
    <text evidence="5">The sequence shown here is derived from an EMBL/GenBank/DDBJ whole genome shotgun (WGS) entry which is preliminary data.</text>
</comment>
<accession>A0A5A7UXW9</accession>
<feature type="region of interest" description="Disordered" evidence="2">
    <location>
        <begin position="346"/>
        <end position="383"/>
    </location>
</feature>
<organism evidence="5 6">
    <name type="scientific">Cucumis melo var. makuwa</name>
    <name type="common">Oriental melon</name>
    <dbReference type="NCBI Taxonomy" id="1194695"/>
    <lineage>
        <taxon>Eukaryota</taxon>
        <taxon>Viridiplantae</taxon>
        <taxon>Streptophyta</taxon>
        <taxon>Embryophyta</taxon>
        <taxon>Tracheophyta</taxon>
        <taxon>Spermatophyta</taxon>
        <taxon>Magnoliopsida</taxon>
        <taxon>eudicotyledons</taxon>
        <taxon>Gunneridae</taxon>
        <taxon>Pentapetalae</taxon>
        <taxon>rosids</taxon>
        <taxon>fabids</taxon>
        <taxon>Cucurbitales</taxon>
        <taxon>Cucurbitaceae</taxon>
        <taxon>Benincaseae</taxon>
        <taxon>Cucumis</taxon>
    </lineage>
</organism>
<evidence type="ECO:0000313" key="6">
    <source>
        <dbReference type="Proteomes" id="UP000321393"/>
    </source>
</evidence>
<dbReference type="InterPro" id="IPR041577">
    <property type="entry name" value="RT_RNaseH_2"/>
</dbReference>
<evidence type="ECO:0000259" key="4">
    <source>
        <dbReference type="Pfam" id="PF17921"/>
    </source>
</evidence>
<feature type="domain" description="Reverse transcriptase/retrotransposon-derived protein RNase H-like" evidence="3">
    <location>
        <begin position="8"/>
        <end position="78"/>
    </location>
</feature>
<keyword evidence="1" id="KW-0511">Multifunctional enzyme</keyword>
<dbReference type="SUPFAM" id="SSF56672">
    <property type="entry name" value="DNA/RNA polymerases"/>
    <property type="match status" value="1"/>
</dbReference>
<dbReference type="AlphaFoldDB" id="A0A5A7UXW9"/>
<dbReference type="SUPFAM" id="SSF53098">
    <property type="entry name" value="Ribonuclease H-like"/>
    <property type="match status" value="1"/>
</dbReference>
<dbReference type="Gene3D" id="1.10.340.70">
    <property type="match status" value="1"/>
</dbReference>
<feature type="compositionally biased region" description="Basic residues" evidence="2">
    <location>
        <begin position="346"/>
        <end position="355"/>
    </location>
</feature>
<dbReference type="OrthoDB" id="669841at2759"/>
<dbReference type="Pfam" id="PF17919">
    <property type="entry name" value="RT_RNaseH_2"/>
    <property type="match status" value="1"/>
</dbReference>
<protein>
    <submittedName>
        <fullName evidence="5">Transposon Tf2-1 polyprotein isoform X1</fullName>
    </submittedName>
</protein>
<feature type="domain" description="Integrase zinc-binding" evidence="4">
    <location>
        <begin position="170"/>
        <end position="226"/>
    </location>
</feature>
<dbReference type="Gene3D" id="3.10.20.370">
    <property type="match status" value="1"/>
</dbReference>
<reference evidence="5 6" key="1">
    <citation type="submission" date="2019-08" db="EMBL/GenBank/DDBJ databases">
        <title>Draft genome sequences of two oriental melons (Cucumis melo L. var makuwa).</title>
        <authorList>
            <person name="Kwon S.-Y."/>
        </authorList>
    </citation>
    <scope>NUCLEOTIDE SEQUENCE [LARGE SCALE GENOMIC DNA]</scope>
    <source>
        <strain evidence="6">cv. SW 3</strain>
        <tissue evidence="5">Leaf</tissue>
    </source>
</reference>